<evidence type="ECO:0000313" key="3">
    <source>
        <dbReference type="Proteomes" id="UP000030377"/>
    </source>
</evidence>
<accession>A0A0A3YNG1</accession>
<dbReference type="AlphaFoldDB" id="A0A0A3YNG1"/>
<feature type="compositionally biased region" description="Basic and acidic residues" evidence="1">
    <location>
        <begin position="58"/>
        <end position="67"/>
    </location>
</feature>
<reference evidence="2 3" key="1">
    <citation type="submission" date="2014-09" db="EMBL/GenBank/DDBJ databases">
        <title>Draft genome of Bradyrhizobium japonicum Is-34.</title>
        <authorList>
            <person name="Tsurumaru H."/>
            <person name="Yamakawa T."/>
            <person name="Hashimoto S."/>
            <person name="Okizaki K."/>
            <person name="Kanesaki Y."/>
            <person name="Yoshikawa H."/>
            <person name="Yajima S."/>
        </authorList>
    </citation>
    <scope>NUCLEOTIDE SEQUENCE [LARGE SCALE GENOMIC DNA]</scope>
    <source>
        <strain evidence="2 3">Is-34</strain>
    </source>
</reference>
<evidence type="ECO:0000313" key="2">
    <source>
        <dbReference type="EMBL" id="KGT75228.1"/>
    </source>
</evidence>
<dbReference type="Proteomes" id="UP000030377">
    <property type="component" value="Unassembled WGS sequence"/>
</dbReference>
<feature type="region of interest" description="Disordered" evidence="1">
    <location>
        <begin position="48"/>
        <end position="74"/>
    </location>
</feature>
<gene>
    <name evidence="2" type="ORF">MA20_34880</name>
</gene>
<organism evidence="2 3">
    <name type="scientific">Bradyrhizobium japonicum</name>
    <dbReference type="NCBI Taxonomy" id="375"/>
    <lineage>
        <taxon>Bacteria</taxon>
        <taxon>Pseudomonadati</taxon>
        <taxon>Pseudomonadota</taxon>
        <taxon>Alphaproteobacteria</taxon>
        <taxon>Hyphomicrobiales</taxon>
        <taxon>Nitrobacteraceae</taxon>
        <taxon>Bradyrhizobium</taxon>
    </lineage>
</organism>
<sequence>MSRSHTSSLLDQYELAIDEIVADCDGDVRGALRALMLVNEQLEQSLERMSAQLDDQSEDHQPREFLTSRRGSLH</sequence>
<dbReference type="EMBL" id="JRPN01000026">
    <property type="protein sequence ID" value="KGT75228.1"/>
    <property type="molecule type" value="Genomic_DNA"/>
</dbReference>
<name>A0A0A3YNG1_BRAJP</name>
<dbReference type="RefSeq" id="WP_041959280.1">
    <property type="nucleotide sequence ID" value="NZ_JRPN01000026.1"/>
</dbReference>
<proteinExistence type="predicted"/>
<evidence type="ECO:0000256" key="1">
    <source>
        <dbReference type="SAM" id="MobiDB-lite"/>
    </source>
</evidence>
<protein>
    <submittedName>
        <fullName evidence="2">Uncharacterized protein</fullName>
    </submittedName>
</protein>
<comment type="caution">
    <text evidence="2">The sequence shown here is derived from an EMBL/GenBank/DDBJ whole genome shotgun (WGS) entry which is preliminary data.</text>
</comment>